<organism evidence="1 2">
    <name type="scientific">Solemya velesiana gill symbiont</name>
    <dbReference type="NCBI Taxonomy" id="1918948"/>
    <lineage>
        <taxon>Bacteria</taxon>
        <taxon>Pseudomonadati</taxon>
        <taxon>Pseudomonadota</taxon>
        <taxon>Gammaproteobacteria</taxon>
        <taxon>sulfur-oxidizing symbionts</taxon>
    </lineage>
</organism>
<protein>
    <submittedName>
        <fullName evidence="1">Uncharacterized protein</fullName>
    </submittedName>
</protein>
<dbReference type="Proteomes" id="UP000190896">
    <property type="component" value="Unassembled WGS sequence"/>
</dbReference>
<reference evidence="1 2" key="1">
    <citation type="submission" date="2016-11" db="EMBL/GenBank/DDBJ databases">
        <title>Mixed transmission modes and dynamic genome evolution in an obligate animal-bacterial symbiosis.</title>
        <authorList>
            <person name="Russell S.L."/>
            <person name="Corbett-Detig R.B."/>
            <person name="Cavanaugh C.M."/>
        </authorList>
    </citation>
    <scope>NUCLEOTIDE SEQUENCE [LARGE SCALE GENOMIC DNA]</scope>
    <source>
        <strain evidence="1">Se-Cadez</strain>
    </source>
</reference>
<gene>
    <name evidence="1" type="ORF">BOW51_02210</name>
</gene>
<comment type="caution">
    <text evidence="1">The sequence shown here is derived from an EMBL/GenBank/DDBJ whole genome shotgun (WGS) entry which is preliminary data.</text>
</comment>
<dbReference type="AlphaFoldDB" id="A0A1T2KXN8"/>
<accession>A0A1T2KXN8</accession>
<proteinExistence type="predicted"/>
<dbReference type="RefSeq" id="WP_078485899.1">
    <property type="nucleotide sequence ID" value="NZ_MPRJ01000009.1"/>
</dbReference>
<dbReference type="EMBL" id="MPRJ01000009">
    <property type="protein sequence ID" value="OOZ37486.1"/>
    <property type="molecule type" value="Genomic_DNA"/>
</dbReference>
<name>A0A1T2KXN8_9GAMM</name>
<dbReference type="OrthoDB" id="9781578at2"/>
<evidence type="ECO:0000313" key="1">
    <source>
        <dbReference type="EMBL" id="OOZ37486.1"/>
    </source>
</evidence>
<evidence type="ECO:0000313" key="2">
    <source>
        <dbReference type="Proteomes" id="UP000190896"/>
    </source>
</evidence>
<sequence length="184" mass="21308">MAVRIKSQWHNDDSARSLEEIGGAIAFNGWKLAVDKAITLHGEHFIYDSDQQRMDVIAEYLIYQAQIVDRIASDMLNDEERQTLITALVLKMADHMADNATELLTSEDPRSDFIQRFNQRAGEYAELGFTDEGPSYPFMRHLGFEIQQVMGESQENRWVIDQVMDKDGPETYKQLKRITRNLFM</sequence>
<keyword evidence="2" id="KW-1185">Reference proteome</keyword>